<dbReference type="InterPro" id="IPR006195">
    <property type="entry name" value="aa-tRNA-synth_II"/>
</dbReference>
<dbReference type="EC" id="6.1.1.21" evidence="3 12"/>
<evidence type="ECO:0000313" key="14">
    <source>
        <dbReference type="EMBL" id="ARN19399.1"/>
    </source>
</evidence>
<keyword evidence="8" id="KW-0067">ATP-binding</keyword>
<dbReference type="GO" id="GO:0006427">
    <property type="term" value="P:histidyl-tRNA aminoacylation"/>
    <property type="evidence" value="ECO:0007669"/>
    <property type="project" value="UniProtKB-UniRule"/>
</dbReference>
<evidence type="ECO:0000256" key="7">
    <source>
        <dbReference type="ARBA" id="ARBA00022741"/>
    </source>
</evidence>
<keyword evidence="9" id="KW-0648">Protein biosynthesis</keyword>
<evidence type="ECO:0000256" key="12">
    <source>
        <dbReference type="NCBIfam" id="TIGR00442"/>
    </source>
</evidence>
<dbReference type="Proteomes" id="UP000193427">
    <property type="component" value="Chromosome"/>
</dbReference>
<evidence type="ECO:0000256" key="10">
    <source>
        <dbReference type="ARBA" id="ARBA00023146"/>
    </source>
</evidence>
<dbReference type="InterPro" id="IPR036621">
    <property type="entry name" value="Anticodon-bd_dom_sf"/>
</dbReference>
<comment type="subunit">
    <text evidence="2">Homodimer.</text>
</comment>
<dbReference type="InterPro" id="IPR004154">
    <property type="entry name" value="Anticodon-bd"/>
</dbReference>
<keyword evidence="5" id="KW-0963">Cytoplasm</keyword>
<dbReference type="RefSeq" id="WP_085749657.1">
    <property type="nucleotide sequence ID" value="NZ_BSPR01000002.1"/>
</dbReference>
<dbReference type="Pfam" id="PF03129">
    <property type="entry name" value="HGTP_anticodon"/>
    <property type="match status" value="1"/>
</dbReference>
<gene>
    <name evidence="14" type="ORF">A4W93_05430</name>
</gene>
<keyword evidence="10" id="KW-0030">Aminoacyl-tRNA synthetase</keyword>
<keyword evidence="6 14" id="KW-0436">Ligase</keyword>
<feature type="binding site" evidence="13">
    <location>
        <position position="123"/>
    </location>
    <ligand>
        <name>L-histidine</name>
        <dbReference type="ChEBI" id="CHEBI:57595"/>
    </ligand>
</feature>
<dbReference type="AlphaFoldDB" id="A0A1W6L4Y8"/>
<protein>
    <recommendedName>
        <fullName evidence="4 12">Histidine--tRNA ligase</fullName>
        <ecNumber evidence="3 12">6.1.1.21</ecNumber>
    </recommendedName>
</protein>
<evidence type="ECO:0000256" key="2">
    <source>
        <dbReference type="ARBA" id="ARBA00011738"/>
    </source>
</evidence>
<dbReference type="InterPro" id="IPR045864">
    <property type="entry name" value="aa-tRNA-synth_II/BPL/LPL"/>
</dbReference>
<evidence type="ECO:0000256" key="1">
    <source>
        <dbReference type="ARBA" id="ARBA00008226"/>
    </source>
</evidence>
<dbReference type="EMBL" id="CP015118">
    <property type="protein sequence ID" value="ARN19399.1"/>
    <property type="molecule type" value="Genomic_DNA"/>
</dbReference>
<dbReference type="STRING" id="946333.A4W93_05430"/>
<dbReference type="Gene3D" id="3.30.930.10">
    <property type="entry name" value="Bira Bifunctional Protein, Domain 2"/>
    <property type="match status" value="1"/>
</dbReference>
<dbReference type="GO" id="GO:0005524">
    <property type="term" value="F:ATP binding"/>
    <property type="evidence" value="ECO:0007669"/>
    <property type="project" value="UniProtKB-KW"/>
</dbReference>
<reference evidence="14 15" key="1">
    <citation type="submission" date="2016-04" db="EMBL/GenBank/DDBJ databases">
        <title>Complete genome sequence of natural rubber-degrading, novel Gram-negative bacterium, Rhizobacter gummiphilus strain NS21.</title>
        <authorList>
            <person name="Tabata M."/>
            <person name="Kasai D."/>
            <person name="Fukuda M."/>
        </authorList>
    </citation>
    <scope>NUCLEOTIDE SEQUENCE [LARGE SCALE GENOMIC DNA]</scope>
    <source>
        <strain evidence="14 15">NS21</strain>
    </source>
</reference>
<evidence type="ECO:0000256" key="13">
    <source>
        <dbReference type="PIRSR" id="PIRSR001549-1"/>
    </source>
</evidence>
<dbReference type="InterPro" id="IPR041715">
    <property type="entry name" value="HisRS-like_core"/>
</dbReference>
<proteinExistence type="inferred from homology"/>
<dbReference type="PROSITE" id="PS50862">
    <property type="entry name" value="AA_TRNA_LIGASE_II"/>
    <property type="match status" value="1"/>
</dbReference>
<dbReference type="SUPFAM" id="SSF55681">
    <property type="entry name" value="Class II aaRS and biotin synthetases"/>
    <property type="match status" value="1"/>
</dbReference>
<dbReference type="NCBIfam" id="TIGR00442">
    <property type="entry name" value="hisS"/>
    <property type="match status" value="1"/>
</dbReference>
<evidence type="ECO:0000256" key="8">
    <source>
        <dbReference type="ARBA" id="ARBA00022840"/>
    </source>
</evidence>
<feature type="binding site" evidence="13">
    <location>
        <position position="137"/>
    </location>
    <ligand>
        <name>L-histidine</name>
        <dbReference type="ChEBI" id="CHEBI:57595"/>
    </ligand>
</feature>
<dbReference type="PIRSF" id="PIRSF001549">
    <property type="entry name" value="His-tRNA_synth"/>
    <property type="match status" value="1"/>
</dbReference>
<dbReference type="Pfam" id="PF13393">
    <property type="entry name" value="tRNA-synt_His"/>
    <property type="match status" value="1"/>
</dbReference>
<dbReference type="GO" id="GO:0005737">
    <property type="term" value="C:cytoplasm"/>
    <property type="evidence" value="ECO:0007669"/>
    <property type="project" value="UniProtKB-UniRule"/>
</dbReference>
<dbReference type="CDD" id="cd00773">
    <property type="entry name" value="HisRS-like_core"/>
    <property type="match status" value="1"/>
</dbReference>
<evidence type="ECO:0000313" key="15">
    <source>
        <dbReference type="Proteomes" id="UP000193427"/>
    </source>
</evidence>
<evidence type="ECO:0000256" key="11">
    <source>
        <dbReference type="ARBA" id="ARBA00047639"/>
    </source>
</evidence>
<dbReference type="KEGG" id="rgu:A4W93_05430"/>
<accession>A0A1W6L4Y8</accession>
<dbReference type="GO" id="GO:0004821">
    <property type="term" value="F:histidine-tRNA ligase activity"/>
    <property type="evidence" value="ECO:0007669"/>
    <property type="project" value="UniProtKB-UniRule"/>
</dbReference>
<sequence>MSTKPSTPAPYKPEPITGYTEWLPEVRLVELRWLDHIRSVFESYGFCNIETPAVEEIEVLSAKGGDTEKEIYALRRLYESPNDAEPRVALHYDLTVPMARYVAQHYNDLVFPFKRYQMQKVWRGERPQEGRYREFLQCDIDVIDNEDVSMSFDAELPIIVYEIFQGLGVGPFSINVNNRKILQGFYQGLGIEQVTEAIRIADKFDKIGADGVLKSLVEQLNIPADVAAKCVALAQIRTGDSSFVERVRALGVQSELLETGLTELQFVIDHMKDIPAGHIWADLSIARGLDYYTGTVYECKLLDYPGYPSVCSGGRYENLVGAYLRKKLPGVGLSIGLTRIFAKLLKDGKLPVAAKSGTQLLVVYPQGADRDAVRRIAAHYRAKGVKVEMYHEDKKTPKQLQYAVRKGIPYVLFPGADGAPHQVKNLATGEQVEVTADWLPG</sequence>
<evidence type="ECO:0000256" key="4">
    <source>
        <dbReference type="ARBA" id="ARBA00017399"/>
    </source>
</evidence>
<evidence type="ECO:0000256" key="3">
    <source>
        <dbReference type="ARBA" id="ARBA00012815"/>
    </source>
</evidence>
<name>A0A1W6L4Y8_9BURK</name>
<dbReference type="OrthoDB" id="9800814at2"/>
<dbReference type="PANTHER" id="PTHR11476">
    <property type="entry name" value="HISTIDYL-TRNA SYNTHETASE"/>
    <property type="match status" value="1"/>
</dbReference>
<evidence type="ECO:0000256" key="9">
    <source>
        <dbReference type="ARBA" id="ARBA00022917"/>
    </source>
</evidence>
<organism evidence="14 15">
    <name type="scientific">Piscinibacter gummiphilus</name>
    <dbReference type="NCBI Taxonomy" id="946333"/>
    <lineage>
        <taxon>Bacteria</taxon>
        <taxon>Pseudomonadati</taxon>
        <taxon>Pseudomonadota</taxon>
        <taxon>Betaproteobacteria</taxon>
        <taxon>Burkholderiales</taxon>
        <taxon>Sphaerotilaceae</taxon>
        <taxon>Piscinibacter</taxon>
    </lineage>
</organism>
<comment type="catalytic activity">
    <reaction evidence="11">
        <text>tRNA(His) + L-histidine + ATP = L-histidyl-tRNA(His) + AMP + diphosphate + H(+)</text>
        <dbReference type="Rhea" id="RHEA:17313"/>
        <dbReference type="Rhea" id="RHEA-COMP:9665"/>
        <dbReference type="Rhea" id="RHEA-COMP:9689"/>
        <dbReference type="ChEBI" id="CHEBI:15378"/>
        <dbReference type="ChEBI" id="CHEBI:30616"/>
        <dbReference type="ChEBI" id="CHEBI:33019"/>
        <dbReference type="ChEBI" id="CHEBI:57595"/>
        <dbReference type="ChEBI" id="CHEBI:78442"/>
        <dbReference type="ChEBI" id="CHEBI:78527"/>
        <dbReference type="ChEBI" id="CHEBI:456215"/>
        <dbReference type="EC" id="6.1.1.21"/>
    </reaction>
</comment>
<dbReference type="InterPro" id="IPR015807">
    <property type="entry name" value="His-tRNA-ligase"/>
</dbReference>
<feature type="binding site" evidence="13">
    <location>
        <begin position="93"/>
        <end position="95"/>
    </location>
    <ligand>
        <name>L-histidine</name>
        <dbReference type="ChEBI" id="CHEBI:57595"/>
    </ligand>
</feature>
<dbReference type="Gene3D" id="3.40.50.800">
    <property type="entry name" value="Anticodon-binding domain"/>
    <property type="match status" value="1"/>
</dbReference>
<keyword evidence="7" id="KW-0547">Nucleotide-binding</keyword>
<keyword evidence="15" id="KW-1185">Reference proteome</keyword>
<feature type="binding site" evidence="13">
    <location>
        <position position="287"/>
    </location>
    <ligand>
        <name>L-histidine</name>
        <dbReference type="ChEBI" id="CHEBI:57595"/>
    </ligand>
</feature>
<feature type="binding site" evidence="13">
    <location>
        <begin position="291"/>
        <end position="292"/>
    </location>
    <ligand>
        <name>L-histidine</name>
        <dbReference type="ChEBI" id="CHEBI:57595"/>
    </ligand>
</feature>
<dbReference type="SUPFAM" id="SSF52954">
    <property type="entry name" value="Class II aaRS ABD-related"/>
    <property type="match status" value="1"/>
</dbReference>
<dbReference type="InterPro" id="IPR004516">
    <property type="entry name" value="HisRS/HisZ"/>
</dbReference>
<evidence type="ECO:0000256" key="6">
    <source>
        <dbReference type="ARBA" id="ARBA00022598"/>
    </source>
</evidence>
<evidence type="ECO:0000256" key="5">
    <source>
        <dbReference type="ARBA" id="ARBA00022490"/>
    </source>
</evidence>
<dbReference type="PANTHER" id="PTHR11476:SF7">
    <property type="entry name" value="HISTIDINE--TRNA LIGASE"/>
    <property type="match status" value="1"/>
</dbReference>
<feature type="binding site" evidence="13">
    <location>
        <position position="141"/>
    </location>
    <ligand>
        <name>L-histidine</name>
        <dbReference type="ChEBI" id="CHEBI:57595"/>
    </ligand>
</feature>
<comment type="similarity">
    <text evidence="1">Belongs to the class-II aminoacyl-tRNA synthetase family.</text>
</comment>